<organism evidence="7">
    <name type="scientific">mine drainage metagenome</name>
    <dbReference type="NCBI Taxonomy" id="410659"/>
    <lineage>
        <taxon>unclassified sequences</taxon>
        <taxon>metagenomes</taxon>
        <taxon>ecological metagenomes</taxon>
    </lineage>
</organism>
<proteinExistence type="predicted"/>
<dbReference type="EMBL" id="MLJW01000085">
    <property type="protein sequence ID" value="OIR01330.1"/>
    <property type="molecule type" value="Genomic_DNA"/>
</dbReference>
<dbReference type="AlphaFoldDB" id="A0A1J5RZQ5"/>
<dbReference type="SUPFAM" id="SSF48452">
    <property type="entry name" value="TPR-like"/>
    <property type="match status" value="1"/>
</dbReference>
<comment type="caution">
    <text evidence="7">The sequence shown here is derived from an EMBL/GenBank/DDBJ whole genome shotgun (WGS) entry which is preliminary data.</text>
</comment>
<name>A0A1J5RZQ5_9ZZZZ</name>
<evidence type="ECO:0000313" key="7">
    <source>
        <dbReference type="EMBL" id="OIR01330.1"/>
    </source>
</evidence>
<dbReference type="PROSITE" id="PS51257">
    <property type="entry name" value="PROKAR_LIPOPROTEIN"/>
    <property type="match status" value="1"/>
</dbReference>
<evidence type="ECO:0000256" key="1">
    <source>
        <dbReference type="ARBA" id="ARBA00004442"/>
    </source>
</evidence>
<sequence length="445" mass="49551">MIMKIINFIGYFTIAAILCSCNKYLDAKPDKTLVVPATVQDFQAILDNTTKMNRSYPYSTELAADNMYITTADFNGRTTTERNIYTWGKDVFNDSYQNDWSLPYIVVYYANVVLDNADAVAGADNVKGQALFFRSFAFYELLQVFAQPYDKNNAAVTIGIPLRLTADLNIPTTRAGLQQCYDQVIADAKKAINLLPVTQLFKTRPGKPAAYALLARTYLAMSDYSNALLYADSALQLNNGLLDFNTLNAAAAAPIPLFNTEDLFHSGFYATAVGQSVAKADSTLYKTYQLNDLRRAVFFKDNGNGSFAFKGSYDGAGLNYNGFSTDEMYLVRAECFARAGNTNAAMNDLNTLLIKRWKAGTFIAFTATDANDALNKIVTERRKELLMRGLRWTDLRRLNKETKFATTVTRILNGTTYTLPPNDPGYVFQIPVSVINLTGIMQNPR</sequence>
<dbReference type="InterPro" id="IPR033985">
    <property type="entry name" value="SusD-like_N"/>
</dbReference>
<evidence type="ECO:0000256" key="2">
    <source>
        <dbReference type="ARBA" id="ARBA00022729"/>
    </source>
</evidence>
<comment type="subcellular location">
    <subcellularLocation>
        <location evidence="1">Cell outer membrane</location>
    </subcellularLocation>
</comment>
<evidence type="ECO:0000256" key="3">
    <source>
        <dbReference type="ARBA" id="ARBA00023136"/>
    </source>
</evidence>
<reference evidence="7" key="1">
    <citation type="submission" date="2016-10" db="EMBL/GenBank/DDBJ databases">
        <title>Sequence of Gallionella enrichment culture.</title>
        <authorList>
            <person name="Poehlein A."/>
            <person name="Muehling M."/>
            <person name="Daniel R."/>
        </authorList>
    </citation>
    <scope>NUCLEOTIDE SEQUENCE</scope>
</reference>
<evidence type="ECO:0000256" key="4">
    <source>
        <dbReference type="ARBA" id="ARBA00023237"/>
    </source>
</evidence>
<dbReference type="InterPro" id="IPR019734">
    <property type="entry name" value="TPR_rpt"/>
</dbReference>
<keyword evidence="3" id="KW-0472">Membrane</keyword>
<keyword evidence="2" id="KW-0732">Signal</keyword>
<dbReference type="Gene3D" id="1.25.40.390">
    <property type="match status" value="1"/>
</dbReference>
<dbReference type="PROSITE" id="PS50005">
    <property type="entry name" value="TPR"/>
    <property type="match status" value="1"/>
</dbReference>
<gene>
    <name evidence="7" type="ORF">GALL_166180</name>
</gene>
<feature type="domain" description="SusD-like N-terminal" evidence="6">
    <location>
        <begin position="23"/>
        <end position="219"/>
    </location>
</feature>
<dbReference type="GO" id="GO:0009279">
    <property type="term" value="C:cell outer membrane"/>
    <property type="evidence" value="ECO:0007669"/>
    <property type="project" value="UniProtKB-SubCell"/>
</dbReference>
<feature type="domain" description="RagB/SusD" evidence="5">
    <location>
        <begin position="327"/>
        <end position="406"/>
    </location>
</feature>
<evidence type="ECO:0000259" key="5">
    <source>
        <dbReference type="Pfam" id="PF07980"/>
    </source>
</evidence>
<accession>A0A1J5RZQ5</accession>
<dbReference type="InterPro" id="IPR012944">
    <property type="entry name" value="SusD_RagB_dom"/>
</dbReference>
<protein>
    <submittedName>
        <fullName evidence="7">SusD family protein</fullName>
    </submittedName>
</protein>
<dbReference type="Pfam" id="PF07980">
    <property type="entry name" value="SusD_RagB"/>
    <property type="match status" value="1"/>
</dbReference>
<evidence type="ECO:0000259" key="6">
    <source>
        <dbReference type="Pfam" id="PF14322"/>
    </source>
</evidence>
<keyword evidence="4" id="KW-0998">Cell outer membrane</keyword>
<dbReference type="Pfam" id="PF14322">
    <property type="entry name" value="SusD-like_3"/>
    <property type="match status" value="1"/>
</dbReference>
<dbReference type="InterPro" id="IPR011990">
    <property type="entry name" value="TPR-like_helical_dom_sf"/>
</dbReference>